<dbReference type="Proteomes" id="UP001341840">
    <property type="component" value="Unassembled WGS sequence"/>
</dbReference>
<reference evidence="3 4" key="1">
    <citation type="journal article" date="2023" name="Plants (Basel)">
        <title>Bridging the Gap: Combining Genomics and Transcriptomics Approaches to Understand Stylosanthes scabra, an Orphan Legume from the Brazilian Caatinga.</title>
        <authorList>
            <person name="Ferreira-Neto J.R.C."/>
            <person name="da Silva M.D."/>
            <person name="Binneck E."/>
            <person name="de Melo N.F."/>
            <person name="da Silva R.H."/>
            <person name="de Melo A.L.T.M."/>
            <person name="Pandolfi V."/>
            <person name="Bustamante F.O."/>
            <person name="Brasileiro-Vidal A.C."/>
            <person name="Benko-Iseppon A.M."/>
        </authorList>
    </citation>
    <scope>NUCLEOTIDE SEQUENCE [LARGE SCALE GENOMIC DNA]</scope>
    <source>
        <tissue evidence="3">Leaves</tissue>
    </source>
</reference>
<gene>
    <name evidence="3" type="ORF">PIB30_043043</name>
</gene>
<name>A0ABU6ZE53_9FABA</name>
<dbReference type="Pfam" id="PF26130">
    <property type="entry name" value="PB1-like"/>
    <property type="match status" value="1"/>
</dbReference>
<feature type="domain" description="PB1-like" evidence="2">
    <location>
        <begin position="7"/>
        <end position="94"/>
    </location>
</feature>
<keyword evidence="4" id="KW-1185">Reference proteome</keyword>
<evidence type="ECO:0000313" key="4">
    <source>
        <dbReference type="Proteomes" id="UP001341840"/>
    </source>
</evidence>
<dbReference type="EMBL" id="JASCZI010272109">
    <property type="protein sequence ID" value="MED6220240.1"/>
    <property type="molecule type" value="Genomic_DNA"/>
</dbReference>
<evidence type="ECO:0000313" key="3">
    <source>
        <dbReference type="EMBL" id="MED6220240.1"/>
    </source>
</evidence>
<feature type="region of interest" description="Disordered" evidence="1">
    <location>
        <begin position="131"/>
        <end position="174"/>
    </location>
</feature>
<evidence type="ECO:0000259" key="2">
    <source>
        <dbReference type="Pfam" id="PF26130"/>
    </source>
</evidence>
<organism evidence="3 4">
    <name type="scientific">Stylosanthes scabra</name>
    <dbReference type="NCBI Taxonomy" id="79078"/>
    <lineage>
        <taxon>Eukaryota</taxon>
        <taxon>Viridiplantae</taxon>
        <taxon>Streptophyta</taxon>
        <taxon>Embryophyta</taxon>
        <taxon>Tracheophyta</taxon>
        <taxon>Spermatophyta</taxon>
        <taxon>Magnoliopsida</taxon>
        <taxon>eudicotyledons</taxon>
        <taxon>Gunneridae</taxon>
        <taxon>Pentapetalae</taxon>
        <taxon>rosids</taxon>
        <taxon>fabids</taxon>
        <taxon>Fabales</taxon>
        <taxon>Fabaceae</taxon>
        <taxon>Papilionoideae</taxon>
        <taxon>50 kb inversion clade</taxon>
        <taxon>dalbergioids sensu lato</taxon>
        <taxon>Dalbergieae</taxon>
        <taxon>Pterocarpus clade</taxon>
        <taxon>Stylosanthes</taxon>
    </lineage>
</organism>
<sequence>MATLWVVPMFHYGGRLARNENDELVYADGYVENFEEIDVDHVNFEDLVKLYKSLGFRGYKRMFWRDFNAVNLEIGLCWLAGDDATIQELYDNARSRIAVSNEFYIDVEHSIDVPHLAFMPTGVNVESINLEDNMSSSSDDGGYESAEDEAYKPPPPGYEGDIDSEEYDSEGVNRCRKGNKVKKINTKGKG</sequence>
<comment type="caution">
    <text evidence="3">The sequence shown here is derived from an EMBL/GenBank/DDBJ whole genome shotgun (WGS) entry which is preliminary data.</text>
</comment>
<dbReference type="InterPro" id="IPR058594">
    <property type="entry name" value="PB1-like_dom_pln"/>
</dbReference>
<proteinExistence type="predicted"/>
<feature type="compositionally biased region" description="Acidic residues" evidence="1">
    <location>
        <begin position="160"/>
        <end position="169"/>
    </location>
</feature>
<accession>A0ABU6ZE53</accession>
<evidence type="ECO:0000256" key="1">
    <source>
        <dbReference type="SAM" id="MobiDB-lite"/>
    </source>
</evidence>
<protein>
    <recommendedName>
        <fullName evidence="2">PB1-like domain-containing protein</fullName>
    </recommendedName>
</protein>